<protein>
    <recommendedName>
        <fullName evidence="2">HNH nuclease domain-containing protein</fullName>
    </recommendedName>
</protein>
<reference evidence="1" key="1">
    <citation type="journal article" date="2014" name="Front. Microbiol.">
        <title>High frequency of phylogenetically diverse reductive dehalogenase-homologous genes in deep subseafloor sedimentary metagenomes.</title>
        <authorList>
            <person name="Kawai M."/>
            <person name="Futagami T."/>
            <person name="Toyoda A."/>
            <person name="Takaki Y."/>
            <person name="Nishi S."/>
            <person name="Hori S."/>
            <person name="Arai W."/>
            <person name="Tsubouchi T."/>
            <person name="Morono Y."/>
            <person name="Uchiyama I."/>
            <person name="Ito T."/>
            <person name="Fujiyama A."/>
            <person name="Inagaki F."/>
            <person name="Takami H."/>
        </authorList>
    </citation>
    <scope>NUCLEOTIDE SEQUENCE</scope>
    <source>
        <strain evidence="1">Expedition CK06-06</strain>
    </source>
</reference>
<gene>
    <name evidence="1" type="ORF">S01H4_12104</name>
</gene>
<proteinExistence type="predicted"/>
<dbReference type="EMBL" id="BART01005070">
    <property type="protein sequence ID" value="GAG60487.1"/>
    <property type="molecule type" value="Genomic_DNA"/>
</dbReference>
<organism evidence="1">
    <name type="scientific">marine sediment metagenome</name>
    <dbReference type="NCBI Taxonomy" id="412755"/>
    <lineage>
        <taxon>unclassified sequences</taxon>
        <taxon>metagenomes</taxon>
        <taxon>ecological metagenomes</taxon>
    </lineage>
</organism>
<name>X0ZR31_9ZZZZ</name>
<dbReference type="AlphaFoldDB" id="X0ZR31"/>
<comment type="caution">
    <text evidence="1">The sequence shown here is derived from an EMBL/GenBank/DDBJ whole genome shotgun (WGS) entry which is preliminary data.</text>
</comment>
<evidence type="ECO:0008006" key="2">
    <source>
        <dbReference type="Google" id="ProtNLM"/>
    </source>
</evidence>
<accession>X0ZR31</accession>
<evidence type="ECO:0000313" key="1">
    <source>
        <dbReference type="EMBL" id="GAG60487.1"/>
    </source>
</evidence>
<sequence length="134" mass="16690">RYSELSEEKRKERRREHAKRYYRKNREKCLEYGRNYYHKNKEKISKYRKEWWNKCREEWIKLLGGKCMHCGNDNKVVLDFHHIDLSKKEGSPDRRNKKEFRKAIEEKEIILLCANCHRQEHHNIKMKKGRDVNE</sequence>
<feature type="non-terminal residue" evidence="1">
    <location>
        <position position="1"/>
    </location>
</feature>